<dbReference type="Gene3D" id="3.10.50.40">
    <property type="match status" value="1"/>
</dbReference>
<keyword evidence="4" id="KW-1185">Reference proteome</keyword>
<dbReference type="InterPro" id="IPR000297">
    <property type="entry name" value="PPIase_PpiC"/>
</dbReference>
<dbReference type="PROSITE" id="PS51257">
    <property type="entry name" value="PROKAR_LIPOPROTEIN"/>
    <property type="match status" value="1"/>
</dbReference>
<evidence type="ECO:0000259" key="2">
    <source>
        <dbReference type="PROSITE" id="PS50198"/>
    </source>
</evidence>
<dbReference type="Proteomes" id="UP000318017">
    <property type="component" value="Chromosome"/>
</dbReference>
<dbReference type="GO" id="GO:0003755">
    <property type="term" value="F:peptidyl-prolyl cis-trans isomerase activity"/>
    <property type="evidence" value="ECO:0007669"/>
    <property type="project" value="UniProtKB-KW"/>
</dbReference>
<dbReference type="KEGG" id="ahel:Q31a_00410"/>
<gene>
    <name evidence="3" type="primary">surA</name>
    <name evidence="3" type="ORF">Q31a_00410</name>
</gene>
<dbReference type="PROSITE" id="PS50198">
    <property type="entry name" value="PPIC_PPIASE_2"/>
    <property type="match status" value="1"/>
</dbReference>
<accession>A0A518FZH7</accession>
<evidence type="ECO:0000313" key="3">
    <source>
        <dbReference type="EMBL" id="QDV21762.1"/>
    </source>
</evidence>
<name>A0A518FZH7_9BACT</name>
<proteinExistence type="predicted"/>
<organism evidence="3 4">
    <name type="scientific">Aureliella helgolandensis</name>
    <dbReference type="NCBI Taxonomy" id="2527968"/>
    <lineage>
        <taxon>Bacteria</taxon>
        <taxon>Pseudomonadati</taxon>
        <taxon>Planctomycetota</taxon>
        <taxon>Planctomycetia</taxon>
        <taxon>Pirellulales</taxon>
        <taxon>Pirellulaceae</taxon>
        <taxon>Aureliella</taxon>
    </lineage>
</organism>
<sequence>MRIASPRGNSTLWGCVVLSGLLSLAGCSSLKTNSEVYREDVVTEEGEPGYITVQHCLIGFQGSVPSAARSQEEAEQLAQELFEKAMAGADFDQIVREHTDDSPPGIYQMANNGFESDMSSRIPSKHVYARSGMVAAFGDVGFQLDVGEIEIAPYDATTSPFGWHIIKRIK</sequence>
<dbReference type="RefSeq" id="WP_197355959.1">
    <property type="nucleotide sequence ID" value="NZ_CP036298.1"/>
</dbReference>
<dbReference type="EMBL" id="CP036298">
    <property type="protein sequence ID" value="QDV21762.1"/>
    <property type="molecule type" value="Genomic_DNA"/>
</dbReference>
<evidence type="ECO:0000256" key="1">
    <source>
        <dbReference type="PROSITE-ProRule" id="PRU00278"/>
    </source>
</evidence>
<dbReference type="InterPro" id="IPR046357">
    <property type="entry name" value="PPIase_dom_sf"/>
</dbReference>
<dbReference type="SUPFAM" id="SSF54534">
    <property type="entry name" value="FKBP-like"/>
    <property type="match status" value="1"/>
</dbReference>
<evidence type="ECO:0000313" key="4">
    <source>
        <dbReference type="Proteomes" id="UP000318017"/>
    </source>
</evidence>
<feature type="domain" description="PpiC" evidence="2">
    <location>
        <begin position="48"/>
        <end position="170"/>
    </location>
</feature>
<protein>
    <submittedName>
        <fullName evidence="3">Chaperone SurA</fullName>
        <ecNumber evidence="3">5.2.1.8</ecNumber>
    </submittedName>
</protein>
<keyword evidence="1" id="KW-0697">Rotamase</keyword>
<dbReference type="Pfam" id="PF13616">
    <property type="entry name" value="Rotamase_3"/>
    <property type="match status" value="1"/>
</dbReference>
<dbReference type="EC" id="5.2.1.8" evidence="3"/>
<keyword evidence="1 3" id="KW-0413">Isomerase</keyword>
<dbReference type="AlphaFoldDB" id="A0A518FZH7"/>
<reference evidence="3 4" key="1">
    <citation type="submission" date="2019-02" db="EMBL/GenBank/DDBJ databases">
        <title>Deep-cultivation of Planctomycetes and their phenomic and genomic characterization uncovers novel biology.</title>
        <authorList>
            <person name="Wiegand S."/>
            <person name="Jogler M."/>
            <person name="Boedeker C."/>
            <person name="Pinto D."/>
            <person name="Vollmers J."/>
            <person name="Rivas-Marin E."/>
            <person name="Kohn T."/>
            <person name="Peeters S.H."/>
            <person name="Heuer A."/>
            <person name="Rast P."/>
            <person name="Oberbeckmann S."/>
            <person name="Bunk B."/>
            <person name="Jeske O."/>
            <person name="Meyerdierks A."/>
            <person name="Storesund J.E."/>
            <person name="Kallscheuer N."/>
            <person name="Luecker S."/>
            <person name="Lage O.M."/>
            <person name="Pohl T."/>
            <person name="Merkel B.J."/>
            <person name="Hornburger P."/>
            <person name="Mueller R.-W."/>
            <person name="Bruemmer F."/>
            <person name="Labrenz M."/>
            <person name="Spormann A.M."/>
            <person name="Op den Camp H."/>
            <person name="Overmann J."/>
            <person name="Amann R."/>
            <person name="Jetten M.S.M."/>
            <person name="Mascher T."/>
            <person name="Medema M.H."/>
            <person name="Devos D.P."/>
            <person name="Kaster A.-K."/>
            <person name="Ovreas L."/>
            <person name="Rohde M."/>
            <person name="Galperin M.Y."/>
            <person name="Jogler C."/>
        </authorList>
    </citation>
    <scope>NUCLEOTIDE SEQUENCE [LARGE SCALE GENOMIC DNA]</scope>
    <source>
        <strain evidence="3 4">Q31a</strain>
    </source>
</reference>